<evidence type="ECO:0000313" key="2">
    <source>
        <dbReference type="Proteomes" id="UP000053660"/>
    </source>
</evidence>
<organism evidence="1 2">
    <name type="scientific">Oesophagostomum dentatum</name>
    <name type="common">Nodular worm</name>
    <dbReference type="NCBI Taxonomy" id="61180"/>
    <lineage>
        <taxon>Eukaryota</taxon>
        <taxon>Metazoa</taxon>
        <taxon>Ecdysozoa</taxon>
        <taxon>Nematoda</taxon>
        <taxon>Chromadorea</taxon>
        <taxon>Rhabditida</taxon>
        <taxon>Rhabditina</taxon>
        <taxon>Rhabditomorpha</taxon>
        <taxon>Strongyloidea</taxon>
        <taxon>Strongylidae</taxon>
        <taxon>Oesophagostomum</taxon>
    </lineage>
</organism>
<keyword evidence="2" id="KW-1185">Reference proteome</keyword>
<dbReference type="EMBL" id="KN558291">
    <property type="protein sequence ID" value="KHJ87201.1"/>
    <property type="molecule type" value="Genomic_DNA"/>
</dbReference>
<sequence>MQQGQAQTYIERGIVAIELDIQHRTLCNSGFLVVLDVAIFTSILVQDCMNIAIATAPLSPLVVRPAAATPVLT</sequence>
<dbReference type="AlphaFoldDB" id="A0A0B1STK5"/>
<dbReference type="Proteomes" id="UP000053660">
    <property type="component" value="Unassembled WGS sequence"/>
</dbReference>
<gene>
    <name evidence="1" type="ORF">OESDEN_13029</name>
</gene>
<name>A0A0B1STK5_OESDE</name>
<reference evidence="1 2" key="1">
    <citation type="submission" date="2014-03" db="EMBL/GenBank/DDBJ databases">
        <title>Draft genome of the hookworm Oesophagostomum dentatum.</title>
        <authorList>
            <person name="Mitreva M."/>
        </authorList>
    </citation>
    <scope>NUCLEOTIDE SEQUENCE [LARGE SCALE GENOMIC DNA]</scope>
    <source>
        <strain evidence="1 2">OD-Hann</strain>
    </source>
</reference>
<accession>A0A0B1STK5</accession>
<protein>
    <submittedName>
        <fullName evidence="1">Uncharacterized protein</fullName>
    </submittedName>
</protein>
<proteinExistence type="predicted"/>
<evidence type="ECO:0000313" key="1">
    <source>
        <dbReference type="EMBL" id="KHJ87201.1"/>
    </source>
</evidence>